<dbReference type="RefSeq" id="WP_123232978.1">
    <property type="nucleotide sequence ID" value="NZ_RJSG01000002.1"/>
</dbReference>
<gene>
    <name evidence="2" type="ORF">EFL95_05125</name>
</gene>
<comment type="caution">
    <text evidence="2">The sequence shown here is derived from an EMBL/GenBank/DDBJ whole genome shotgun (WGS) entry which is preliminary data.</text>
</comment>
<dbReference type="EMBL" id="RJSG01000002">
    <property type="protein sequence ID" value="RNL78479.1"/>
    <property type="molecule type" value="Genomic_DNA"/>
</dbReference>
<dbReference type="GO" id="GO:0004540">
    <property type="term" value="F:RNA nuclease activity"/>
    <property type="evidence" value="ECO:0007669"/>
    <property type="project" value="InterPro"/>
</dbReference>
<dbReference type="InterPro" id="IPR021139">
    <property type="entry name" value="NYN"/>
</dbReference>
<protein>
    <submittedName>
        <fullName evidence="2">NYN domain-containing protein</fullName>
    </submittedName>
</protein>
<evidence type="ECO:0000259" key="1">
    <source>
        <dbReference type="Pfam" id="PF01936"/>
    </source>
</evidence>
<keyword evidence="3" id="KW-1185">Reference proteome</keyword>
<dbReference type="OrthoDB" id="5144756at2"/>
<organism evidence="2 3">
    <name type="scientific">Nocardioides marmorisolisilvae</name>
    <dbReference type="NCBI Taxonomy" id="1542737"/>
    <lineage>
        <taxon>Bacteria</taxon>
        <taxon>Bacillati</taxon>
        <taxon>Actinomycetota</taxon>
        <taxon>Actinomycetes</taxon>
        <taxon>Propionibacteriales</taxon>
        <taxon>Nocardioidaceae</taxon>
        <taxon>Nocardioides</taxon>
    </lineage>
</organism>
<sequence>MVSREAVALPLKKRVLRGRRLIVVDIENLVGGAGITQAQAAAAHRCVTSAVAMRPGEQVIIGTSHVGLLSSGIGWRGPRMVVRSGKDGADLALLEVLKDEHIEERFDEVVIVSGDGIFTDAVLVLREAGVFVTVVSRNDACSKRLRLAADQTVLVDMNVGEFGGVA</sequence>
<evidence type="ECO:0000313" key="2">
    <source>
        <dbReference type="EMBL" id="RNL78479.1"/>
    </source>
</evidence>
<proteinExistence type="predicted"/>
<dbReference type="Gene3D" id="3.40.50.1010">
    <property type="entry name" value="5'-nuclease"/>
    <property type="match status" value="1"/>
</dbReference>
<accession>A0A3N0DS76</accession>
<name>A0A3N0DS76_9ACTN</name>
<reference evidence="2 3" key="1">
    <citation type="submission" date="2018-11" db="EMBL/GenBank/DDBJ databases">
        <authorList>
            <person name="Li F."/>
        </authorList>
    </citation>
    <scope>NUCLEOTIDE SEQUENCE [LARGE SCALE GENOMIC DNA]</scope>
    <source>
        <strain evidence="2 3">KIS18-7</strain>
    </source>
</reference>
<evidence type="ECO:0000313" key="3">
    <source>
        <dbReference type="Proteomes" id="UP000277094"/>
    </source>
</evidence>
<dbReference type="Proteomes" id="UP000277094">
    <property type="component" value="Unassembled WGS sequence"/>
</dbReference>
<dbReference type="Pfam" id="PF01936">
    <property type="entry name" value="NYN"/>
    <property type="match status" value="1"/>
</dbReference>
<dbReference type="AlphaFoldDB" id="A0A3N0DS76"/>
<feature type="domain" description="NYN" evidence="1">
    <location>
        <begin position="84"/>
        <end position="153"/>
    </location>
</feature>